<dbReference type="AlphaFoldDB" id="A0A0A9CK10"/>
<reference evidence="1" key="1">
    <citation type="submission" date="2014-09" db="EMBL/GenBank/DDBJ databases">
        <authorList>
            <person name="Magalhaes I.L.F."/>
            <person name="Oliveira U."/>
            <person name="Santos F.R."/>
            <person name="Vidigal T.H.D.A."/>
            <person name="Brescovit A.D."/>
            <person name="Santos A.J."/>
        </authorList>
    </citation>
    <scope>NUCLEOTIDE SEQUENCE</scope>
    <source>
        <tissue evidence="1">Shoot tissue taken approximately 20 cm above the soil surface</tissue>
    </source>
</reference>
<dbReference type="EMBL" id="GBRH01226023">
    <property type="protein sequence ID" value="JAD71872.1"/>
    <property type="molecule type" value="Transcribed_RNA"/>
</dbReference>
<organism evidence="1">
    <name type="scientific">Arundo donax</name>
    <name type="common">Giant reed</name>
    <name type="synonym">Donax arundinaceus</name>
    <dbReference type="NCBI Taxonomy" id="35708"/>
    <lineage>
        <taxon>Eukaryota</taxon>
        <taxon>Viridiplantae</taxon>
        <taxon>Streptophyta</taxon>
        <taxon>Embryophyta</taxon>
        <taxon>Tracheophyta</taxon>
        <taxon>Spermatophyta</taxon>
        <taxon>Magnoliopsida</taxon>
        <taxon>Liliopsida</taxon>
        <taxon>Poales</taxon>
        <taxon>Poaceae</taxon>
        <taxon>PACMAD clade</taxon>
        <taxon>Arundinoideae</taxon>
        <taxon>Arundineae</taxon>
        <taxon>Arundo</taxon>
    </lineage>
</organism>
<sequence length="48" mass="5717">MIMNFSVEQNRGNNTYVIFFFIRNQSYLYPRFKISIAQPIDIAVLTEI</sequence>
<evidence type="ECO:0000313" key="1">
    <source>
        <dbReference type="EMBL" id="JAD71872.1"/>
    </source>
</evidence>
<proteinExistence type="predicted"/>
<accession>A0A0A9CK10</accession>
<reference evidence="1" key="2">
    <citation type="journal article" date="2015" name="Data Brief">
        <title>Shoot transcriptome of the giant reed, Arundo donax.</title>
        <authorList>
            <person name="Barrero R.A."/>
            <person name="Guerrero F.D."/>
            <person name="Moolhuijzen P."/>
            <person name="Goolsby J.A."/>
            <person name="Tidwell J."/>
            <person name="Bellgard S.E."/>
            <person name="Bellgard M.I."/>
        </authorList>
    </citation>
    <scope>NUCLEOTIDE SEQUENCE</scope>
    <source>
        <tissue evidence="1">Shoot tissue taken approximately 20 cm above the soil surface</tissue>
    </source>
</reference>
<protein>
    <submittedName>
        <fullName evidence="1">Uncharacterized protein</fullName>
    </submittedName>
</protein>
<name>A0A0A9CK10_ARUDO</name>